<name>A0A0A9FMZ2_ARUDO</name>
<reference evidence="1" key="2">
    <citation type="journal article" date="2015" name="Data Brief">
        <title>Shoot transcriptome of the giant reed, Arundo donax.</title>
        <authorList>
            <person name="Barrero R.A."/>
            <person name="Guerrero F.D."/>
            <person name="Moolhuijzen P."/>
            <person name="Goolsby J.A."/>
            <person name="Tidwell J."/>
            <person name="Bellgard S.E."/>
            <person name="Bellgard M.I."/>
        </authorList>
    </citation>
    <scope>NUCLEOTIDE SEQUENCE</scope>
    <source>
        <tissue evidence="1">Shoot tissue taken approximately 20 cm above the soil surface</tissue>
    </source>
</reference>
<protein>
    <submittedName>
        <fullName evidence="1">Uncharacterized protein</fullName>
    </submittedName>
</protein>
<proteinExistence type="predicted"/>
<dbReference type="AlphaFoldDB" id="A0A0A9FMZ2"/>
<accession>A0A0A9FMZ2</accession>
<sequence length="16" mass="1693">MHSCCCRPKGGPKEGC</sequence>
<organism evidence="1">
    <name type="scientific">Arundo donax</name>
    <name type="common">Giant reed</name>
    <name type="synonym">Donax arundinaceus</name>
    <dbReference type="NCBI Taxonomy" id="35708"/>
    <lineage>
        <taxon>Eukaryota</taxon>
        <taxon>Viridiplantae</taxon>
        <taxon>Streptophyta</taxon>
        <taxon>Embryophyta</taxon>
        <taxon>Tracheophyta</taxon>
        <taxon>Spermatophyta</taxon>
        <taxon>Magnoliopsida</taxon>
        <taxon>Liliopsida</taxon>
        <taxon>Poales</taxon>
        <taxon>Poaceae</taxon>
        <taxon>PACMAD clade</taxon>
        <taxon>Arundinoideae</taxon>
        <taxon>Arundineae</taxon>
        <taxon>Arundo</taxon>
    </lineage>
</organism>
<evidence type="ECO:0000313" key="1">
    <source>
        <dbReference type="EMBL" id="JAE14180.1"/>
    </source>
</evidence>
<dbReference type="EMBL" id="GBRH01183716">
    <property type="protein sequence ID" value="JAE14180.1"/>
    <property type="molecule type" value="Transcribed_RNA"/>
</dbReference>
<reference evidence="1" key="1">
    <citation type="submission" date="2014-09" db="EMBL/GenBank/DDBJ databases">
        <authorList>
            <person name="Magalhaes I.L.F."/>
            <person name="Oliveira U."/>
            <person name="Santos F.R."/>
            <person name="Vidigal T.H.D.A."/>
            <person name="Brescovit A.D."/>
            <person name="Santos A.J."/>
        </authorList>
    </citation>
    <scope>NUCLEOTIDE SEQUENCE</scope>
    <source>
        <tissue evidence="1">Shoot tissue taken approximately 20 cm above the soil surface</tissue>
    </source>
</reference>